<proteinExistence type="predicted"/>
<evidence type="ECO:0000313" key="2">
    <source>
        <dbReference type="Proteomes" id="UP001501645"/>
    </source>
</evidence>
<dbReference type="EMBL" id="BAABKO010000001">
    <property type="protein sequence ID" value="GAA4762777.1"/>
    <property type="molecule type" value="Genomic_DNA"/>
</dbReference>
<organism evidence="1 2">
    <name type="scientific">Microbacterium gilvum</name>
    <dbReference type="NCBI Taxonomy" id="1336204"/>
    <lineage>
        <taxon>Bacteria</taxon>
        <taxon>Bacillati</taxon>
        <taxon>Actinomycetota</taxon>
        <taxon>Actinomycetes</taxon>
        <taxon>Micrococcales</taxon>
        <taxon>Microbacteriaceae</taxon>
        <taxon>Microbacterium</taxon>
    </lineage>
</organism>
<keyword evidence="2" id="KW-1185">Reference proteome</keyword>
<name>A0ABP8ZQK8_9MICO</name>
<comment type="caution">
    <text evidence="1">The sequence shown here is derived from an EMBL/GenBank/DDBJ whole genome shotgun (WGS) entry which is preliminary data.</text>
</comment>
<gene>
    <name evidence="1" type="ORF">GCM10023351_01560</name>
</gene>
<accession>A0ABP8ZQK8</accession>
<protein>
    <submittedName>
        <fullName evidence="1">Uncharacterized protein</fullName>
    </submittedName>
</protein>
<reference evidence="2" key="1">
    <citation type="journal article" date="2019" name="Int. J. Syst. Evol. Microbiol.">
        <title>The Global Catalogue of Microorganisms (GCM) 10K type strain sequencing project: providing services to taxonomists for standard genome sequencing and annotation.</title>
        <authorList>
            <consortium name="The Broad Institute Genomics Platform"/>
            <consortium name="The Broad Institute Genome Sequencing Center for Infectious Disease"/>
            <person name="Wu L."/>
            <person name="Ma J."/>
        </authorList>
    </citation>
    <scope>NUCLEOTIDE SEQUENCE [LARGE SCALE GENOMIC DNA]</scope>
    <source>
        <strain evidence="2">JCM 18537</strain>
    </source>
</reference>
<dbReference type="Proteomes" id="UP001501645">
    <property type="component" value="Unassembled WGS sequence"/>
</dbReference>
<sequence>MAAQSRENHRFEMCECPIVEWQSPARDAEMKFPHIATLRRPSHSRIERCQIDTCPHTQVWQRRNAGTHVAPRPGIDVPHAINSVKRCDRVPHIWHRARS</sequence>
<evidence type="ECO:0000313" key="1">
    <source>
        <dbReference type="EMBL" id="GAA4762777.1"/>
    </source>
</evidence>